<dbReference type="Pfam" id="PF03813">
    <property type="entry name" value="Nrap"/>
    <property type="match status" value="1"/>
</dbReference>
<evidence type="ECO:0000259" key="12">
    <source>
        <dbReference type="Pfam" id="PF03813"/>
    </source>
</evidence>
<comment type="subunit">
    <text evidence="9">Part of the small subunit (SSU) processome, composed of more than 70 proteins and the RNA chaperone small nucleolar RNA (snoRNA) U3.</text>
</comment>
<sequence>MPKIKSNAGCFVRNPNFVKPESDEDENDSDSGVSTDVPIEKKKPVEKRKNKVKDGNKAKKMKSDKLTLDEINEIRETEDLYHSNLFRMQIDETLKEVSLKNKEKEFITKWIATLRKFLNKLHSEDLTHLLKSKDYPLKFKPMEDEKKLQIDYHPPKSLDVYGSFSIDTNIGNKSIVDVLLVMPNSSLKHHDYLNQTFIHKKCLYLLHIAMKLREKETLGGNIRIENFKNDPLKPVLMIDAEDFNIAINAVPPEDFFKLNRFIPKTNNIKLKKGEESVVPTPHYNFEILFDCVIEKNQKMIANEIGSHENVKNAIKLLKIWTHQRQFDSGFHPFNGFIITCYLLHLLRVKKIYPTMSCYQIIRLFWNQFGQSKFDEFGISLCSDKNLPNQPEIQDFFNFYDMVLIDSSGYCNILSMLSVDLYRRVRSESLNAIKMLDNKSINSFHQLFMTTIPFYIQFDQIVVIKYDEKSYHNIIERKASSDEKIDFHNFSFPLIRKLVMSVMRRGLGDRVNFLVPLSDERSNELSIGMILNPENALNIVEKGPQANEPEAEGFRKFWGAKAEIRRFKDGSITESVLWCSANAPFGEKRLISHKIVAFLLSHHFNIISNKINFIGDQFDVVIKNIFNEMIETIEERSLIAIRSFDEVSKELRSLNDLPLEIVSVLGTDAIFRYADVTPPRANAYIGNKKQKLKTNFRAQKVLNGIIQLSPSGKWPDDTDAMRRIKAAFYIEIEKRMSSEFPKTKVHISSDFIDILKNKLVYRLKIVHPKEIALAKEEISKTNNLTKLYRTNEESLRLEVEGTILPKLTSSLHGLHHQCPSFGPTAAMAKRWLYSQMIDSFLWPDEVTELIVAYMMLKNIPMSNSLQPQTGFFRFLHQIANFNHETDMIVVNFNDELQDEQLEEIERKFQKNRNHFPSLFIVTSCDFQNYAIWTSKAPSVNILHRVKLLAQHSIKLIEESFMKLNTGVVKDIFTPSLVGYDLLIDLNQEFVKRHDVVLHNFTNFKAIKYEEKGAPPAGVNFVEKFLNEVREAYDDFAVFFYNPIGGSKIAMLWKPSVHETREFSASQVNGCKLVNGRLRVNVEAIIKDIEIIGQGLITTVEILNEI</sequence>
<dbReference type="InterPro" id="IPR035370">
    <property type="entry name" value="Nrap_D5"/>
</dbReference>
<feature type="domain" description="Nrap protein" evidence="13">
    <location>
        <begin position="310"/>
        <end position="449"/>
    </location>
</feature>
<evidence type="ECO:0000256" key="4">
    <source>
        <dbReference type="ARBA" id="ARBA00016437"/>
    </source>
</evidence>
<evidence type="ECO:0000259" key="14">
    <source>
        <dbReference type="Pfam" id="PF17404"/>
    </source>
</evidence>
<evidence type="ECO:0000313" key="19">
    <source>
        <dbReference type="Proteomes" id="UP000183832"/>
    </source>
</evidence>
<keyword evidence="7 10" id="KW-0539">Nucleus</keyword>
<evidence type="ECO:0000259" key="16">
    <source>
        <dbReference type="Pfam" id="PF17406"/>
    </source>
</evidence>
<dbReference type="GO" id="GO:0005694">
    <property type="term" value="C:chromosome"/>
    <property type="evidence" value="ECO:0007669"/>
    <property type="project" value="UniProtKB-SubCell"/>
</dbReference>
<keyword evidence="6 10" id="KW-0694">RNA-binding</keyword>
<feature type="domain" description="Nrap protein" evidence="17">
    <location>
        <begin position="977"/>
        <end position="1097"/>
    </location>
</feature>
<dbReference type="EMBL" id="CVRI01000012">
    <property type="protein sequence ID" value="CRK89406.1"/>
    <property type="molecule type" value="Genomic_DNA"/>
</dbReference>
<dbReference type="InterPro" id="IPR035371">
    <property type="entry name" value="Nrap_D6"/>
</dbReference>
<evidence type="ECO:0000259" key="13">
    <source>
        <dbReference type="Pfam" id="PF17403"/>
    </source>
</evidence>
<dbReference type="GO" id="GO:0006364">
    <property type="term" value="P:rRNA processing"/>
    <property type="evidence" value="ECO:0007669"/>
    <property type="project" value="TreeGrafter"/>
</dbReference>
<feature type="region of interest" description="Disordered" evidence="11">
    <location>
        <begin position="1"/>
        <end position="63"/>
    </location>
</feature>
<comment type="similarity">
    <text evidence="3 10">Belongs to the NRAP family.</text>
</comment>
<feature type="domain" description="Nrap protein" evidence="12">
    <location>
        <begin position="176"/>
        <end position="302"/>
    </location>
</feature>
<evidence type="ECO:0000256" key="6">
    <source>
        <dbReference type="ARBA" id="ARBA00022884"/>
    </source>
</evidence>
<dbReference type="InterPro" id="IPR035367">
    <property type="entry name" value="Nrap_D2"/>
</dbReference>
<proteinExistence type="inferred from homology"/>
<dbReference type="GO" id="GO:0032545">
    <property type="term" value="C:CURI complex"/>
    <property type="evidence" value="ECO:0007669"/>
    <property type="project" value="TreeGrafter"/>
</dbReference>
<comment type="function">
    <text evidence="8">Part of the small subunit (SSU) processome, first precursor of the small eukaryotic ribosomal subunit. During the assembly of the SSU processome in the nucleolus, many ribosome biogenesis factors, an RNA chaperone and ribosomal proteins associate with the nascent pre-rRNA and work in concert to generate RNA folding, modifications, rearrangements and cleavage as well as targeted degradation of pre-ribosomal RNA by the RNA exosome.</text>
</comment>
<dbReference type="Pfam" id="PF17404">
    <property type="entry name" value="Nrap_D3"/>
    <property type="match status" value="1"/>
</dbReference>
<feature type="domain" description="Nrap protein" evidence="14">
    <location>
        <begin position="454"/>
        <end position="604"/>
    </location>
</feature>
<dbReference type="FunFam" id="1.10.1410.10:FF:000006">
    <property type="entry name" value="Nucleolar protein 6"/>
    <property type="match status" value="1"/>
</dbReference>
<organism evidence="18 19">
    <name type="scientific">Clunio marinus</name>
    <dbReference type="NCBI Taxonomy" id="568069"/>
    <lineage>
        <taxon>Eukaryota</taxon>
        <taxon>Metazoa</taxon>
        <taxon>Ecdysozoa</taxon>
        <taxon>Arthropoda</taxon>
        <taxon>Hexapoda</taxon>
        <taxon>Insecta</taxon>
        <taxon>Pterygota</taxon>
        <taxon>Neoptera</taxon>
        <taxon>Endopterygota</taxon>
        <taxon>Diptera</taxon>
        <taxon>Nematocera</taxon>
        <taxon>Chironomoidea</taxon>
        <taxon>Chironomidae</taxon>
        <taxon>Clunio</taxon>
    </lineage>
</organism>
<evidence type="ECO:0000256" key="8">
    <source>
        <dbReference type="ARBA" id="ARBA00035000"/>
    </source>
</evidence>
<evidence type="ECO:0000256" key="5">
    <source>
        <dbReference type="ARBA" id="ARBA00022454"/>
    </source>
</evidence>
<dbReference type="Gene3D" id="1.10.1410.10">
    <property type="match status" value="2"/>
</dbReference>
<evidence type="ECO:0000259" key="17">
    <source>
        <dbReference type="Pfam" id="PF17407"/>
    </source>
</evidence>
<evidence type="ECO:0000259" key="15">
    <source>
        <dbReference type="Pfam" id="PF17405"/>
    </source>
</evidence>
<feature type="domain" description="Nrap protein" evidence="15">
    <location>
        <begin position="617"/>
        <end position="815"/>
    </location>
</feature>
<protein>
    <recommendedName>
        <fullName evidence="4 10">Nucleolar protein 6</fullName>
    </recommendedName>
</protein>
<dbReference type="InterPro" id="IPR035368">
    <property type="entry name" value="Nrap_D3"/>
</dbReference>
<gene>
    <name evidence="18" type="primary">putative Nucleolar protein 6</name>
    <name evidence="18" type="ORF">CLUMA_CG003156</name>
</gene>
<evidence type="ECO:0000256" key="11">
    <source>
        <dbReference type="SAM" id="MobiDB-lite"/>
    </source>
</evidence>
<dbReference type="PANTHER" id="PTHR17972">
    <property type="entry name" value="NUCLEOLAR RNA-ASSOCIATED PROTEIN"/>
    <property type="match status" value="1"/>
</dbReference>
<dbReference type="AlphaFoldDB" id="A0A1J1HSE7"/>
<evidence type="ECO:0000256" key="10">
    <source>
        <dbReference type="RuleBase" id="RU364032"/>
    </source>
</evidence>
<feature type="compositionally biased region" description="Basic and acidic residues" evidence="11">
    <location>
        <begin position="52"/>
        <end position="63"/>
    </location>
</feature>
<comment type="subcellular location">
    <subcellularLocation>
        <location evidence="1">Chromosome</location>
    </subcellularLocation>
    <subcellularLocation>
        <location evidence="2 10">Nucleus</location>
        <location evidence="2 10">Nucleolus</location>
    </subcellularLocation>
</comment>
<dbReference type="InterPro" id="IPR035082">
    <property type="entry name" value="Nrap_D1"/>
</dbReference>
<evidence type="ECO:0000256" key="7">
    <source>
        <dbReference type="ARBA" id="ARBA00023242"/>
    </source>
</evidence>
<evidence type="ECO:0000256" key="2">
    <source>
        <dbReference type="ARBA" id="ARBA00004604"/>
    </source>
</evidence>
<dbReference type="GO" id="GO:0032040">
    <property type="term" value="C:small-subunit processome"/>
    <property type="evidence" value="ECO:0007669"/>
    <property type="project" value="TreeGrafter"/>
</dbReference>
<dbReference type="InterPro" id="IPR005554">
    <property type="entry name" value="NOL6/Upt22"/>
</dbReference>
<dbReference type="Proteomes" id="UP000183832">
    <property type="component" value="Unassembled WGS sequence"/>
</dbReference>
<name>A0A1J1HSE7_9DIPT</name>
<evidence type="ECO:0000256" key="1">
    <source>
        <dbReference type="ARBA" id="ARBA00004286"/>
    </source>
</evidence>
<reference evidence="18 19" key="1">
    <citation type="submission" date="2015-04" db="EMBL/GenBank/DDBJ databases">
        <authorList>
            <person name="Syromyatnikov M.Y."/>
            <person name="Popov V.N."/>
        </authorList>
    </citation>
    <scope>NUCLEOTIDE SEQUENCE [LARGE SCALE GENOMIC DNA]</scope>
</reference>
<dbReference type="Pfam" id="PF17406">
    <property type="entry name" value="Nrap_D5"/>
    <property type="match status" value="1"/>
</dbReference>
<dbReference type="GO" id="GO:0006409">
    <property type="term" value="P:tRNA export from nucleus"/>
    <property type="evidence" value="ECO:0007669"/>
    <property type="project" value="TreeGrafter"/>
</dbReference>
<keyword evidence="5" id="KW-0158">Chromosome</keyword>
<dbReference type="OrthoDB" id="10251401at2759"/>
<dbReference type="PANTHER" id="PTHR17972:SF0">
    <property type="entry name" value="NUCLEOLAR PROTEIN 6"/>
    <property type="match status" value="1"/>
</dbReference>
<evidence type="ECO:0000313" key="18">
    <source>
        <dbReference type="EMBL" id="CRK89406.1"/>
    </source>
</evidence>
<evidence type="ECO:0000256" key="9">
    <source>
        <dbReference type="ARBA" id="ARBA00035020"/>
    </source>
</evidence>
<dbReference type="InterPro" id="IPR035369">
    <property type="entry name" value="Nrap_D4"/>
</dbReference>
<dbReference type="GO" id="GO:0003723">
    <property type="term" value="F:RNA binding"/>
    <property type="evidence" value="ECO:0007669"/>
    <property type="project" value="UniProtKB-KW"/>
</dbReference>
<dbReference type="Gene3D" id="3.30.70.3030">
    <property type="match status" value="1"/>
</dbReference>
<dbReference type="Pfam" id="PF17403">
    <property type="entry name" value="Nrap_D2"/>
    <property type="match status" value="1"/>
</dbReference>
<evidence type="ECO:0000256" key="3">
    <source>
        <dbReference type="ARBA" id="ARBA00006674"/>
    </source>
</evidence>
<dbReference type="Pfam" id="PF17407">
    <property type="entry name" value="Nrap_D6"/>
    <property type="match status" value="1"/>
</dbReference>
<keyword evidence="19" id="KW-1185">Reference proteome</keyword>
<dbReference type="GO" id="GO:0034456">
    <property type="term" value="C:UTP-C complex"/>
    <property type="evidence" value="ECO:0007669"/>
    <property type="project" value="TreeGrafter"/>
</dbReference>
<dbReference type="Pfam" id="PF17405">
    <property type="entry name" value="Nrap_D4"/>
    <property type="match status" value="1"/>
</dbReference>
<feature type="domain" description="Nrap protein" evidence="16">
    <location>
        <begin position="818"/>
        <end position="973"/>
    </location>
</feature>
<accession>A0A1J1HSE7</accession>
<dbReference type="STRING" id="568069.A0A1J1HSE7"/>